<dbReference type="Proteomes" id="UP000001311">
    <property type="component" value="Chromosome"/>
</dbReference>
<accession>A8F1H2</accession>
<proteinExistence type="predicted"/>
<dbReference type="HOGENOM" id="CLU_075555_0_0_5"/>
<evidence type="ECO:0000313" key="1">
    <source>
        <dbReference type="EMBL" id="ABV84758.1"/>
    </source>
</evidence>
<dbReference type="EMBL" id="CP000683">
    <property type="protein sequence ID" value="ABV84758.1"/>
    <property type="molecule type" value="Genomic_DNA"/>
</dbReference>
<sequence length="326" mass="36906">MKEESMKKLEQHFKKQRNDTDIQVKKYKNDLDVIGIRYDHKSAHVAVPNHATGGFEYFKWDWMTSTTGSHSEIVPRFKKIVSTLKEAKSNPAQYENLVSNLDASTKNALEATMKSNNITVPTQDTNKVMSEILSGMQTWLDTKSHIPMDLKQKFLDLGSNNLELFIKAAYNKFNNTWIVKEFLDNAVKTGEEGRKYLADCDCSSTDQLWTKLVEPKIENLRISENSTAKSEDDEISEASANKLGEKVKTLALSNTHELPAQKEALKLVYDMRKGNIDKATVVKNINFFGQDATLLGWFVEYSGLTIDQIKAKAVELTGDDAAFYLE</sequence>
<evidence type="ECO:0000313" key="2">
    <source>
        <dbReference type="Proteomes" id="UP000001311"/>
    </source>
</evidence>
<organism evidence="1 2">
    <name type="scientific">Rickettsia massiliae (strain Mtu5)</name>
    <dbReference type="NCBI Taxonomy" id="416276"/>
    <lineage>
        <taxon>Bacteria</taxon>
        <taxon>Pseudomonadati</taxon>
        <taxon>Pseudomonadota</taxon>
        <taxon>Alphaproteobacteria</taxon>
        <taxon>Rickettsiales</taxon>
        <taxon>Rickettsiaceae</taxon>
        <taxon>Rickettsieae</taxon>
        <taxon>Rickettsia</taxon>
        <taxon>spotted fever group</taxon>
    </lineage>
</organism>
<protein>
    <submittedName>
        <fullName evidence="1">Uncharacterized protein</fullName>
    </submittedName>
</protein>
<reference evidence="1 2" key="1">
    <citation type="journal article" date="2007" name="Genome Res.">
        <title>Lateral gene transfer between obligate intracellular bacteria: evidence from the Rickettsia massiliae genome.</title>
        <authorList>
            <person name="Blanc G."/>
            <person name="Ogata H."/>
            <person name="Robert C."/>
            <person name="Audic S."/>
            <person name="Claverie J.-M."/>
            <person name="Raoult D."/>
        </authorList>
    </citation>
    <scope>NUCLEOTIDE SEQUENCE [LARGE SCALE GENOMIC DNA]</scope>
    <source>
        <strain evidence="2">Mtu5</strain>
    </source>
</reference>
<keyword evidence="2" id="KW-1185">Reference proteome</keyword>
<dbReference type="KEGG" id="rms:RMA_0565"/>
<name>A8F1H2_RICM5</name>
<gene>
    <name evidence="1" type="ordered locus">RMA_0565</name>
</gene>
<dbReference type="AlphaFoldDB" id="A8F1H2"/>